<dbReference type="EMBL" id="VIBQ01000017">
    <property type="protein sequence ID" value="KAB8360681.1"/>
    <property type="molecule type" value="Genomic_DNA"/>
</dbReference>
<dbReference type="Pfam" id="PF04082">
    <property type="entry name" value="Fungal_trans"/>
    <property type="match status" value="1"/>
</dbReference>
<keyword evidence="6" id="KW-1185">Reference proteome</keyword>
<evidence type="ECO:0000313" key="6">
    <source>
        <dbReference type="Proteomes" id="UP000327013"/>
    </source>
</evidence>
<accession>A0A5N6KYA3</accession>
<evidence type="ECO:0000313" key="5">
    <source>
        <dbReference type="EMBL" id="KAB8360681.1"/>
    </source>
</evidence>
<evidence type="ECO:0000256" key="1">
    <source>
        <dbReference type="ARBA" id="ARBA00022723"/>
    </source>
</evidence>
<organism evidence="5 6">
    <name type="scientific">Carpinus fangiana</name>
    <dbReference type="NCBI Taxonomy" id="176857"/>
    <lineage>
        <taxon>Eukaryota</taxon>
        <taxon>Viridiplantae</taxon>
        <taxon>Streptophyta</taxon>
        <taxon>Embryophyta</taxon>
        <taxon>Tracheophyta</taxon>
        <taxon>Spermatophyta</taxon>
        <taxon>Magnoliopsida</taxon>
        <taxon>eudicotyledons</taxon>
        <taxon>Gunneridae</taxon>
        <taxon>Pentapetalae</taxon>
        <taxon>rosids</taxon>
        <taxon>fabids</taxon>
        <taxon>Fagales</taxon>
        <taxon>Betulaceae</taxon>
        <taxon>Carpinus</taxon>
    </lineage>
</organism>
<dbReference type="PANTHER" id="PTHR31668:SF10">
    <property type="entry name" value="ZN(II)2CYS6 TRANSCRIPTION FACTOR (EUROFUNG)"/>
    <property type="match status" value="1"/>
</dbReference>
<dbReference type="PROSITE" id="PS00463">
    <property type="entry name" value="ZN2_CY6_FUNGAL_1"/>
    <property type="match status" value="1"/>
</dbReference>
<evidence type="ECO:0000256" key="3">
    <source>
        <dbReference type="SAM" id="MobiDB-lite"/>
    </source>
</evidence>
<dbReference type="GO" id="GO:0000981">
    <property type="term" value="F:DNA-binding transcription factor activity, RNA polymerase II-specific"/>
    <property type="evidence" value="ECO:0007669"/>
    <property type="project" value="InterPro"/>
</dbReference>
<protein>
    <recommendedName>
        <fullName evidence="4">Zn(2)-C6 fungal-type domain-containing protein</fullName>
    </recommendedName>
</protein>
<dbReference type="Proteomes" id="UP000327013">
    <property type="component" value="Unassembled WGS sequence"/>
</dbReference>
<dbReference type="GO" id="GO:0001080">
    <property type="term" value="P:nitrogen catabolite activation of transcription from RNA polymerase II promoter"/>
    <property type="evidence" value="ECO:0007669"/>
    <property type="project" value="TreeGrafter"/>
</dbReference>
<keyword evidence="1" id="KW-0479">Metal-binding</keyword>
<dbReference type="PANTHER" id="PTHR31668">
    <property type="entry name" value="GLUCOSE TRANSPORT TRANSCRIPTION REGULATOR RGT1-RELATED-RELATED"/>
    <property type="match status" value="1"/>
</dbReference>
<evidence type="ECO:0000259" key="4">
    <source>
        <dbReference type="PROSITE" id="PS50048"/>
    </source>
</evidence>
<dbReference type="CDD" id="cd00067">
    <property type="entry name" value="GAL4"/>
    <property type="match status" value="1"/>
</dbReference>
<comment type="caution">
    <text evidence="5">The sequence shown here is derived from an EMBL/GenBank/DDBJ whole genome shotgun (WGS) entry which is preliminary data.</text>
</comment>
<dbReference type="SUPFAM" id="SSF57701">
    <property type="entry name" value="Zn2/Cys6 DNA-binding domain"/>
    <property type="match status" value="1"/>
</dbReference>
<dbReference type="InterPro" id="IPR036864">
    <property type="entry name" value="Zn2-C6_fun-type_DNA-bd_sf"/>
</dbReference>
<feature type="region of interest" description="Disordered" evidence="3">
    <location>
        <begin position="58"/>
        <end position="104"/>
    </location>
</feature>
<dbReference type="SMART" id="SM00906">
    <property type="entry name" value="Fungal_trans"/>
    <property type="match status" value="1"/>
</dbReference>
<dbReference type="CDD" id="cd12148">
    <property type="entry name" value="fungal_TF_MHR"/>
    <property type="match status" value="1"/>
</dbReference>
<feature type="domain" description="Zn(2)-C6 fungal-type" evidence="4">
    <location>
        <begin position="15"/>
        <end position="47"/>
    </location>
</feature>
<dbReference type="GO" id="GO:0003677">
    <property type="term" value="F:DNA binding"/>
    <property type="evidence" value="ECO:0007669"/>
    <property type="project" value="InterPro"/>
</dbReference>
<sequence>MPPARRPYRSHAVPACAHCRARKQRCVQDIPGKACLACSQNVLDCSAASRTYPPFPKGEAETIKGKQSYCHSRPVARKPPIDHGTLMDQSSEQRSRSPSQSAHIIGPSVAHDLRTLKDYLNVDDEVSEPQARPNPYNIYSDDPKDPIIYRKAPRKRAGLPDGMSLKYLADLERLIHPYAHFVIDLFFEAVHPFFPILDEQYFRESYKKGKAPPTLTCVVYAISTPYWSESAKLRNTPKPDVAQVWNLAVSALHDGYLCPSFSTLLASLLDLCRRPITSVTGNAVLLGRSVALAYTLGLNRDPASWNLDHRQKSLRTRAWWALLIHDRCLCHGTPPLIGSSYFDVPIPCIDALHSTPPDLLTFDRKSVLLQGANEFIVLCNQTNALSKALKLIYQTCENDPVNLQRNMVQLQTEVDELQLILVPWQEVKRDLAQPRKVTYHVTGSLSLNLSYIAVLLCMRKLWIQCKAQNLDQAIPIGGSYKGSASHLDPVSDVRDMLNYIAESSDNKHTRGFWMPSVTTFSLRHAIEEKDAKVAASQLQDADRIISVLKDCRQRADWDLADICLNQCEDVLHRMQARMKTRQDVNRPVQSSRERSDTESRSISVTQAEMNVAPVDWPMEEDLVNSLYGMDDLYGLPFSQYGYSGNDLEFPDIWDLDISGHSFAGFD</sequence>
<feature type="compositionally biased region" description="Low complexity" evidence="3">
    <location>
        <begin position="89"/>
        <end position="101"/>
    </location>
</feature>
<dbReference type="GO" id="GO:0006351">
    <property type="term" value="P:DNA-templated transcription"/>
    <property type="evidence" value="ECO:0007669"/>
    <property type="project" value="InterPro"/>
</dbReference>
<name>A0A5N6KYA3_9ROSI</name>
<gene>
    <name evidence="5" type="ORF">FH972_024418</name>
</gene>
<dbReference type="InterPro" id="IPR001138">
    <property type="entry name" value="Zn2Cys6_DnaBD"/>
</dbReference>
<feature type="region of interest" description="Disordered" evidence="3">
    <location>
        <begin position="578"/>
        <end position="602"/>
    </location>
</feature>
<dbReference type="InterPro" id="IPR050797">
    <property type="entry name" value="Carb_Metab_Trans_Reg"/>
</dbReference>
<proteinExistence type="predicted"/>
<dbReference type="AlphaFoldDB" id="A0A5N6KYA3"/>
<dbReference type="PROSITE" id="PS50048">
    <property type="entry name" value="ZN2_CY6_FUNGAL_2"/>
    <property type="match status" value="1"/>
</dbReference>
<dbReference type="GO" id="GO:0005634">
    <property type="term" value="C:nucleus"/>
    <property type="evidence" value="ECO:0007669"/>
    <property type="project" value="TreeGrafter"/>
</dbReference>
<dbReference type="GO" id="GO:0008270">
    <property type="term" value="F:zinc ion binding"/>
    <property type="evidence" value="ECO:0007669"/>
    <property type="project" value="InterPro"/>
</dbReference>
<keyword evidence="2" id="KW-0539">Nucleus</keyword>
<dbReference type="OrthoDB" id="3034343at2759"/>
<evidence type="ECO:0000256" key="2">
    <source>
        <dbReference type="ARBA" id="ARBA00023242"/>
    </source>
</evidence>
<dbReference type="InterPro" id="IPR007219">
    <property type="entry name" value="XnlR_reg_dom"/>
</dbReference>
<reference evidence="5 6" key="1">
    <citation type="submission" date="2019-06" db="EMBL/GenBank/DDBJ databases">
        <title>A chromosomal-level reference genome of Carpinus fangiana (Coryloideae, Betulaceae).</title>
        <authorList>
            <person name="Yang X."/>
            <person name="Wang Z."/>
            <person name="Zhang L."/>
            <person name="Hao G."/>
            <person name="Liu J."/>
            <person name="Yang Y."/>
        </authorList>
    </citation>
    <scope>NUCLEOTIDE SEQUENCE [LARGE SCALE GENOMIC DNA]</scope>
    <source>
        <strain evidence="5">Cfa_2016G</strain>
        <tissue evidence="5">Leaf</tissue>
    </source>
</reference>